<dbReference type="RefSeq" id="WP_250422179.1">
    <property type="nucleotide sequence ID" value="NZ_JAJKBJ010000007.1"/>
</dbReference>
<keyword evidence="1" id="KW-0479">Metal-binding</keyword>
<evidence type="ECO:0000313" key="4">
    <source>
        <dbReference type="Proteomes" id="UP001139721"/>
    </source>
</evidence>
<evidence type="ECO:0000256" key="1">
    <source>
        <dbReference type="ARBA" id="ARBA00022723"/>
    </source>
</evidence>
<feature type="domain" description="Cupin type-2" evidence="2">
    <location>
        <begin position="56"/>
        <end position="116"/>
    </location>
</feature>
<dbReference type="EMBL" id="JAJKBJ010000007">
    <property type="protein sequence ID" value="MCL9683998.1"/>
    <property type="molecule type" value="Genomic_DNA"/>
</dbReference>
<dbReference type="InterPro" id="IPR051610">
    <property type="entry name" value="GPI/OXD"/>
</dbReference>
<dbReference type="GO" id="GO:0046872">
    <property type="term" value="F:metal ion binding"/>
    <property type="evidence" value="ECO:0007669"/>
    <property type="project" value="UniProtKB-KW"/>
</dbReference>
<dbReference type="InterPro" id="IPR013096">
    <property type="entry name" value="Cupin_2"/>
</dbReference>
<dbReference type="InterPro" id="IPR011051">
    <property type="entry name" value="RmlC_Cupin_sf"/>
</dbReference>
<gene>
    <name evidence="3" type="ORF">LOX96_07845</name>
</gene>
<dbReference type="Proteomes" id="UP001139721">
    <property type="component" value="Unassembled WGS sequence"/>
</dbReference>
<dbReference type="Pfam" id="PF07883">
    <property type="entry name" value="Cupin_2"/>
    <property type="match status" value="1"/>
</dbReference>
<name>A0A9X2D066_9GAMM</name>
<evidence type="ECO:0000313" key="3">
    <source>
        <dbReference type="EMBL" id="MCL9683998.1"/>
    </source>
</evidence>
<dbReference type="AlphaFoldDB" id="A0A9X2D066"/>
<dbReference type="PANTHER" id="PTHR35848:SF6">
    <property type="entry name" value="CUPIN TYPE-2 DOMAIN-CONTAINING PROTEIN"/>
    <property type="match status" value="1"/>
</dbReference>
<dbReference type="SUPFAM" id="SSF51182">
    <property type="entry name" value="RmlC-like cupins"/>
    <property type="match status" value="1"/>
</dbReference>
<proteinExistence type="predicted"/>
<keyword evidence="4" id="KW-1185">Reference proteome</keyword>
<accession>A0A9X2D066</accession>
<reference evidence="3" key="1">
    <citation type="submission" date="2021-11" db="EMBL/GenBank/DDBJ databases">
        <title>Legionella maioricencis sp. nov., a new species isolated from hot water samples in Mallorca.</title>
        <authorList>
            <person name="Crespi S."/>
            <person name="Drasar V."/>
            <person name="Salva-Serra F."/>
            <person name="Jaen-Luchoro D."/>
            <person name="Pineiro-Iglesias B."/>
            <person name="Aliaga F."/>
            <person name="Fernandez-Juarez V."/>
            <person name="Coll G."/>
            <person name="Moore E.R.B."/>
            <person name="Bennasar-Figueras A."/>
        </authorList>
    </citation>
    <scope>NUCLEOTIDE SEQUENCE</scope>
    <source>
        <strain evidence="3">HCPI-6</strain>
    </source>
</reference>
<dbReference type="InterPro" id="IPR014710">
    <property type="entry name" value="RmlC-like_jellyroll"/>
</dbReference>
<organism evidence="3 4">
    <name type="scientific">Legionella maioricensis</name>
    <dbReference type="NCBI Taxonomy" id="2896528"/>
    <lineage>
        <taxon>Bacteria</taxon>
        <taxon>Pseudomonadati</taxon>
        <taxon>Pseudomonadota</taxon>
        <taxon>Gammaproteobacteria</taxon>
        <taxon>Legionellales</taxon>
        <taxon>Legionellaceae</taxon>
        <taxon>Legionella</taxon>
    </lineage>
</organism>
<dbReference type="Gene3D" id="2.60.120.10">
    <property type="entry name" value="Jelly Rolls"/>
    <property type="match status" value="2"/>
</dbReference>
<dbReference type="CDD" id="cd02208">
    <property type="entry name" value="cupin_RmlC-like"/>
    <property type="match status" value="1"/>
</dbReference>
<sequence length="342" mass="37957">MDSKEDYLAQNRSHAQIRSSGAIGNLNEGIEIMINNLPTRLIAWPGNGFQTESVHVITVKPGLESPLYNYQISEEALLCVQGKGEVYLRDQWVEIEPGDIAYFPENIKHGIRNATQNRDDFILVSSITPPLVSLYIDSGFYIEELGKMDFDAAEAAKKASTPGKLSPINHLRYRETHSELRAWNLKANDVRKNGGLFNMFKGAEFNANGSPMRFILWPGHGSRQCGFHLTRCATGDLFAAHTHPVSDECVIVWAGSARGFLDNHWLEMGIHECLLAPCGVPHGGPLNIKTQVVGTIEQSKDTLWGGFASPPQGDLYLRAGYIQNQKVQDPVAVRFNDIEPLD</sequence>
<dbReference type="PANTHER" id="PTHR35848">
    <property type="entry name" value="OXALATE-BINDING PROTEIN"/>
    <property type="match status" value="1"/>
</dbReference>
<evidence type="ECO:0000259" key="2">
    <source>
        <dbReference type="Pfam" id="PF07883"/>
    </source>
</evidence>
<protein>
    <submittedName>
        <fullName evidence="3">Cupin domain-containing protein</fullName>
    </submittedName>
</protein>
<comment type="caution">
    <text evidence="3">The sequence shown here is derived from an EMBL/GenBank/DDBJ whole genome shotgun (WGS) entry which is preliminary data.</text>
</comment>